<dbReference type="InterPro" id="IPR027417">
    <property type="entry name" value="P-loop_NTPase"/>
</dbReference>
<keyword evidence="2" id="KW-0547">Nucleotide-binding</keyword>
<dbReference type="GO" id="GO:0006281">
    <property type="term" value="P:DNA repair"/>
    <property type="evidence" value="ECO:0007669"/>
    <property type="project" value="UniProtKB-KW"/>
</dbReference>
<evidence type="ECO:0000259" key="10">
    <source>
        <dbReference type="PROSITE" id="PS51194"/>
    </source>
</evidence>
<comment type="caution">
    <text evidence="11">The sequence shown here is derived from an EMBL/GenBank/DDBJ whole genome shotgun (WGS) entry which is preliminary data.</text>
</comment>
<dbReference type="InterPro" id="IPR005118">
    <property type="entry name" value="TRCF_C"/>
</dbReference>
<dbReference type="Gene3D" id="3.30.2060.10">
    <property type="entry name" value="Penicillin-binding protein 1b domain"/>
    <property type="match status" value="1"/>
</dbReference>
<evidence type="ECO:0000256" key="4">
    <source>
        <dbReference type="ARBA" id="ARBA00022801"/>
    </source>
</evidence>
<dbReference type="Gene3D" id="2.40.10.170">
    <property type="match status" value="1"/>
</dbReference>
<reference evidence="11" key="1">
    <citation type="submission" date="2023-03" db="EMBL/GenBank/DDBJ databases">
        <authorList>
            <person name="Steffen K."/>
            <person name="Cardenas P."/>
        </authorList>
    </citation>
    <scope>NUCLEOTIDE SEQUENCE</scope>
</reference>
<dbReference type="GO" id="GO:0003684">
    <property type="term" value="F:damaged DNA binding"/>
    <property type="evidence" value="ECO:0007669"/>
    <property type="project" value="InterPro"/>
</dbReference>
<dbReference type="PROSITE" id="PS51194">
    <property type="entry name" value="HELICASE_CTER"/>
    <property type="match status" value="1"/>
</dbReference>
<dbReference type="SUPFAM" id="SSF141259">
    <property type="entry name" value="CarD-like"/>
    <property type="match status" value="1"/>
</dbReference>
<dbReference type="InterPro" id="IPR014001">
    <property type="entry name" value="Helicase_ATP-bd"/>
</dbReference>
<evidence type="ECO:0000256" key="2">
    <source>
        <dbReference type="ARBA" id="ARBA00022741"/>
    </source>
</evidence>
<dbReference type="SMART" id="SM01058">
    <property type="entry name" value="CarD_TRCF"/>
    <property type="match status" value="1"/>
</dbReference>
<evidence type="ECO:0000256" key="3">
    <source>
        <dbReference type="ARBA" id="ARBA00022763"/>
    </source>
</evidence>
<keyword evidence="7" id="KW-0238">DNA-binding</keyword>
<dbReference type="InterPro" id="IPR037235">
    <property type="entry name" value="TRCF-like_C_D7"/>
</dbReference>
<evidence type="ECO:0000313" key="12">
    <source>
        <dbReference type="Proteomes" id="UP001174909"/>
    </source>
</evidence>
<dbReference type="Pfam" id="PF02559">
    <property type="entry name" value="CarD_TRCF_RID"/>
    <property type="match status" value="1"/>
</dbReference>
<dbReference type="InterPro" id="IPR003711">
    <property type="entry name" value="CarD-like/TRCF_RID"/>
</dbReference>
<dbReference type="InterPro" id="IPR001650">
    <property type="entry name" value="Helicase_C-like"/>
</dbReference>
<keyword evidence="6" id="KW-0067">ATP-binding</keyword>
<dbReference type="EMBL" id="CASHTH010001982">
    <property type="protein sequence ID" value="CAI8022909.1"/>
    <property type="molecule type" value="Genomic_DNA"/>
</dbReference>
<evidence type="ECO:0000256" key="1">
    <source>
        <dbReference type="ARBA" id="ARBA00022490"/>
    </source>
</evidence>
<accession>A0AA35S4P3</accession>
<keyword evidence="3" id="KW-0227">DNA damage</keyword>
<dbReference type="Pfam" id="PF00271">
    <property type="entry name" value="Helicase_C"/>
    <property type="match status" value="1"/>
</dbReference>
<keyword evidence="12" id="KW-1185">Reference proteome</keyword>
<dbReference type="Gene3D" id="3.40.50.300">
    <property type="entry name" value="P-loop containing nucleotide triphosphate hydrolases"/>
    <property type="match status" value="2"/>
</dbReference>
<dbReference type="PANTHER" id="PTHR47964:SF1">
    <property type="entry name" value="ATP-DEPENDENT DNA HELICASE HOMOLOG RECG, CHLOROPLASTIC"/>
    <property type="match status" value="1"/>
</dbReference>
<dbReference type="SMART" id="SM00490">
    <property type="entry name" value="HELICc"/>
    <property type="match status" value="1"/>
</dbReference>
<dbReference type="HAMAP" id="MF_00969">
    <property type="entry name" value="TRCF"/>
    <property type="match status" value="1"/>
</dbReference>
<evidence type="ECO:0000256" key="7">
    <source>
        <dbReference type="ARBA" id="ARBA00023125"/>
    </source>
</evidence>
<dbReference type="PROSITE" id="PS51192">
    <property type="entry name" value="HELICASE_ATP_BIND_1"/>
    <property type="match status" value="1"/>
</dbReference>
<dbReference type="Proteomes" id="UP001174909">
    <property type="component" value="Unassembled WGS sequence"/>
</dbReference>
<dbReference type="SMART" id="SM00487">
    <property type="entry name" value="DEXDc"/>
    <property type="match status" value="1"/>
</dbReference>
<dbReference type="AlphaFoldDB" id="A0AA35S4P3"/>
<evidence type="ECO:0000313" key="11">
    <source>
        <dbReference type="EMBL" id="CAI8022909.1"/>
    </source>
</evidence>
<name>A0AA35S4P3_GEOBA</name>
<dbReference type="InterPro" id="IPR036101">
    <property type="entry name" value="CarD-like/TRCF_RID_sf"/>
</dbReference>
<evidence type="ECO:0000259" key="9">
    <source>
        <dbReference type="PROSITE" id="PS51192"/>
    </source>
</evidence>
<evidence type="ECO:0000256" key="5">
    <source>
        <dbReference type="ARBA" id="ARBA00022806"/>
    </source>
</evidence>
<keyword evidence="5" id="KW-0347">Helicase</keyword>
<dbReference type="Pfam" id="PF17757">
    <property type="entry name" value="UvrB_inter"/>
    <property type="match status" value="1"/>
</dbReference>
<dbReference type="Pfam" id="PF00270">
    <property type="entry name" value="DEAD"/>
    <property type="match status" value="1"/>
</dbReference>
<keyword evidence="4" id="KW-0378">Hydrolase</keyword>
<feature type="domain" description="Helicase ATP-binding" evidence="9">
    <location>
        <begin position="510"/>
        <end position="671"/>
    </location>
</feature>
<dbReference type="CDD" id="cd17991">
    <property type="entry name" value="DEXHc_TRCF"/>
    <property type="match status" value="1"/>
</dbReference>
<dbReference type="PANTHER" id="PTHR47964">
    <property type="entry name" value="ATP-DEPENDENT DNA HELICASE HOMOLOG RECG, CHLOROPLASTIC"/>
    <property type="match status" value="1"/>
</dbReference>
<keyword evidence="1" id="KW-0963">Cytoplasm</keyword>
<dbReference type="NCBIfam" id="TIGR00580">
    <property type="entry name" value="mfd"/>
    <property type="match status" value="1"/>
</dbReference>
<dbReference type="InterPro" id="IPR047112">
    <property type="entry name" value="RecG/Mfd"/>
</dbReference>
<sequence>MLYRLPPRHRFAEACRVLNIGDEIDPDDVAAMLIRGGYQNVELVEVKGEFARRGDILDVYPLTANTPMRVEFFGDEIDTIRAFDPISQRSTEPIESVTLTPLREVLSADVSVDHWQTQADALIQEHATPQLINTVREITQSLTEVASSQNWLQECPLNDGIEGFLPMLVPETELLSDYLPNDTILCLIEPQWQKREASQMHEQMQELYQKKLAESNLMVPPDKLLASFETLSTELEKHSVISLSLAPPREVMDTKIPPLHFEMKPLALPSGNYQTVINQMKTWTEEGTRVHVFCETPQQSKRVSEILAERELFPPDIDTSVGRISEGFLNESLNLVVMSEDELFGSRHHRRPIRHRSSTDGTPILSLIDLKVGDYVVHVSHGIAIYDGIRRLAIDGKSQDFLILRYNAGDILYVPTYQVDLVQKYIGSKDNAYKPRVDRLGGTAWNRRKGRVKESIEQMAGELLKLYALRQARKGFSFPAEVPWQTEFEALFPYQETDDQLQAIEDVKADMEDEGPMDRLVCGDVGYGKTEIALRAAFKAVMSEKQVAILVPTTILALQHYDTFERRFQPFPVNIEMLNRFRTPKEIKQIKEGLANGTIDVVIGTHSLLSKTVAFDNLGLLVVDEEHRFGVKHKEKIKQFKESIDVLTLTATPIPRTLHMSLIGIRDFSVINTPPADRLPIQTYVMPYDSDVIREAIIAELGRGGQVFFVHNRVQDIQSIALTIQQLVPDARIAVAHGQMPERELETIMLEFVRHKHDVLVSTMIIESGLDIPNVNTILINRADALGLAQLYQLRGRVGRATLQAYGYLFYPQDRAITEGAQKRLRVIEEFTDLGSGFKIALRDLEIRGAGNILGGEQHGHIVTVGYELYCRLLEEAVMALRGEKVEETMETRINLPVEAYLPDSYVPDSRQKVSIYKKIAGLKDREALNELREELKDRYGAIPEPAEMLLEVANIKQLSQHLGITTIVAGKEQVKVTFDERKPRINVKKFVEIVHQNKNLQLQPPAQLMIRMPGVTGASMLTELQQALRLFVE</sequence>
<dbReference type="Gene3D" id="3.90.1150.50">
    <property type="entry name" value="Transcription-repair-coupling factor, D7 domain"/>
    <property type="match status" value="1"/>
</dbReference>
<gene>
    <name evidence="11" type="ORF">GBAR_LOCUS13418</name>
</gene>
<dbReference type="GO" id="GO:0003678">
    <property type="term" value="F:DNA helicase activity"/>
    <property type="evidence" value="ECO:0007669"/>
    <property type="project" value="TreeGrafter"/>
</dbReference>
<organism evidence="11 12">
    <name type="scientific">Geodia barretti</name>
    <name type="common">Barrett's horny sponge</name>
    <dbReference type="NCBI Taxonomy" id="519541"/>
    <lineage>
        <taxon>Eukaryota</taxon>
        <taxon>Metazoa</taxon>
        <taxon>Porifera</taxon>
        <taxon>Demospongiae</taxon>
        <taxon>Heteroscleromorpha</taxon>
        <taxon>Tetractinellida</taxon>
        <taxon>Astrophorina</taxon>
        <taxon>Geodiidae</taxon>
        <taxon>Geodia</taxon>
    </lineage>
</organism>
<dbReference type="Pfam" id="PF03461">
    <property type="entry name" value="TRCF"/>
    <property type="match status" value="1"/>
</dbReference>
<evidence type="ECO:0000256" key="6">
    <source>
        <dbReference type="ARBA" id="ARBA00022840"/>
    </source>
</evidence>
<protein>
    <submittedName>
        <fullName evidence="11">Transcription-repair-coupling factor</fullName>
    </submittedName>
</protein>
<proteinExistence type="inferred from homology"/>
<dbReference type="GO" id="GO:0016787">
    <property type="term" value="F:hydrolase activity"/>
    <property type="evidence" value="ECO:0007669"/>
    <property type="project" value="UniProtKB-KW"/>
</dbReference>
<dbReference type="GO" id="GO:0005524">
    <property type="term" value="F:ATP binding"/>
    <property type="evidence" value="ECO:0007669"/>
    <property type="project" value="UniProtKB-KW"/>
</dbReference>
<dbReference type="SUPFAM" id="SSF143517">
    <property type="entry name" value="TRCF domain-like"/>
    <property type="match status" value="1"/>
</dbReference>
<feature type="domain" description="Helicase C-terminal" evidence="10">
    <location>
        <begin position="692"/>
        <end position="846"/>
    </location>
</feature>
<dbReference type="InterPro" id="IPR041471">
    <property type="entry name" value="UvrB_inter"/>
</dbReference>
<dbReference type="InterPro" id="IPR011545">
    <property type="entry name" value="DEAD/DEAH_box_helicase_dom"/>
</dbReference>
<keyword evidence="8" id="KW-0234">DNA repair</keyword>
<evidence type="ECO:0000256" key="8">
    <source>
        <dbReference type="ARBA" id="ARBA00023204"/>
    </source>
</evidence>
<dbReference type="Gene3D" id="3.40.50.11180">
    <property type="match status" value="1"/>
</dbReference>
<dbReference type="SMART" id="SM00982">
    <property type="entry name" value="TRCF"/>
    <property type="match status" value="1"/>
</dbReference>
<dbReference type="InterPro" id="IPR004576">
    <property type="entry name" value="Mfd"/>
</dbReference>
<dbReference type="SUPFAM" id="SSF52540">
    <property type="entry name" value="P-loop containing nucleoside triphosphate hydrolases"/>
    <property type="match status" value="4"/>
</dbReference>